<evidence type="ECO:0000256" key="1">
    <source>
        <dbReference type="ARBA" id="ARBA00022670"/>
    </source>
</evidence>
<dbReference type="PANTHER" id="PTHR43343:SF3">
    <property type="entry name" value="PROTEASE DO-LIKE 8, CHLOROPLASTIC"/>
    <property type="match status" value="1"/>
</dbReference>
<dbReference type="InterPro" id="IPR051201">
    <property type="entry name" value="Chloro_Bact_Ser_Proteases"/>
</dbReference>
<dbReference type="SUPFAM" id="SSF50156">
    <property type="entry name" value="PDZ domain-like"/>
    <property type="match status" value="1"/>
</dbReference>
<dbReference type="SUPFAM" id="SSF50494">
    <property type="entry name" value="Trypsin-like serine proteases"/>
    <property type="match status" value="1"/>
</dbReference>
<dbReference type="PANTHER" id="PTHR43343">
    <property type="entry name" value="PEPTIDASE S12"/>
    <property type="match status" value="1"/>
</dbReference>
<dbReference type="GO" id="GO:0006508">
    <property type="term" value="P:proteolysis"/>
    <property type="evidence" value="ECO:0007669"/>
    <property type="project" value="UniProtKB-KW"/>
</dbReference>
<dbReference type="Proteomes" id="UP000308705">
    <property type="component" value="Unassembled WGS sequence"/>
</dbReference>
<keyword evidence="2" id="KW-0378">Hydrolase</keyword>
<feature type="domain" description="PDZ" evidence="4">
    <location>
        <begin position="251"/>
        <end position="331"/>
    </location>
</feature>
<evidence type="ECO:0000256" key="3">
    <source>
        <dbReference type="SAM" id="SignalP"/>
    </source>
</evidence>
<evidence type="ECO:0000259" key="4">
    <source>
        <dbReference type="PROSITE" id="PS50106"/>
    </source>
</evidence>
<dbReference type="Gene3D" id="2.40.10.120">
    <property type="match status" value="1"/>
</dbReference>
<proteinExistence type="predicted"/>
<dbReference type="Pfam" id="PF13365">
    <property type="entry name" value="Trypsin_2"/>
    <property type="match status" value="1"/>
</dbReference>
<dbReference type="OrthoDB" id="73775at2"/>
<dbReference type="PROSITE" id="PS50106">
    <property type="entry name" value="PDZ"/>
    <property type="match status" value="1"/>
</dbReference>
<dbReference type="AlphaFoldDB" id="A0A4U3MDW8"/>
<feature type="signal peptide" evidence="3">
    <location>
        <begin position="1"/>
        <end position="25"/>
    </location>
</feature>
<dbReference type="Gene3D" id="2.30.42.10">
    <property type="match status" value="1"/>
</dbReference>
<accession>A0A4U3MDW8</accession>
<dbReference type="InterPro" id="IPR001478">
    <property type="entry name" value="PDZ"/>
</dbReference>
<reference evidence="5 6" key="1">
    <citation type="submission" date="2019-04" db="EMBL/GenBank/DDBJ databases">
        <title>Herbidospora sp. NEAU-GS14.nov., a novel actinomycete isolated from soil.</title>
        <authorList>
            <person name="Han L."/>
        </authorList>
    </citation>
    <scope>NUCLEOTIDE SEQUENCE [LARGE SCALE GENOMIC DNA]</scope>
    <source>
        <strain evidence="5 6">NEAU-GS14</strain>
    </source>
</reference>
<protein>
    <submittedName>
        <fullName evidence="5">PDZ domain-containing protein</fullName>
    </submittedName>
</protein>
<dbReference type="RefSeq" id="WP_137248869.1">
    <property type="nucleotide sequence ID" value="NZ_SZQA01000021.1"/>
</dbReference>
<gene>
    <name evidence="5" type="ORF">FDA94_21450</name>
</gene>
<sequence length="361" mass="35970">MEFSPVITRIAVLACLAAAAGCANSSPGTATATPSATPSSTVPGAPVTPAQQALSLESLYEDVIHQVLPSIVQITTGNALGSGIVFDNQGHVVTNAHVVGDSRDFEVTVPTGGAARKATLVGSFPAGDLAVIKVTDPRGLTPAVFGDSTKLRVGQIVLAMGNPLGFSGTVTSGIVSALGRTVIGPREGGMPGATIANAVQTSAPINPGNSGGALVDLHGQVIGIPTLGANNPEQGPADGIGFAIPSATATDITRQIVQNGRVLNTRRAALGVQVGTAIGRDGEPMGVQVGAVTRNGPSEKAGIRTGDVITSVNGKATEDTATLSEVLATLKPGQKVPVVVRHSDGTQTTVQVTLGELPGGS</sequence>
<evidence type="ECO:0000313" key="6">
    <source>
        <dbReference type="Proteomes" id="UP000308705"/>
    </source>
</evidence>
<dbReference type="PRINTS" id="PR00834">
    <property type="entry name" value="PROTEASES2C"/>
</dbReference>
<keyword evidence="1" id="KW-0645">Protease</keyword>
<dbReference type="InterPro" id="IPR036034">
    <property type="entry name" value="PDZ_sf"/>
</dbReference>
<name>A0A4U3MDW8_9ACTN</name>
<feature type="chain" id="PRO_5038532921" evidence="3">
    <location>
        <begin position="26"/>
        <end position="361"/>
    </location>
</feature>
<dbReference type="InterPro" id="IPR001940">
    <property type="entry name" value="Peptidase_S1C"/>
</dbReference>
<dbReference type="Pfam" id="PF13180">
    <property type="entry name" value="PDZ_2"/>
    <property type="match status" value="1"/>
</dbReference>
<keyword evidence="3" id="KW-0732">Signal</keyword>
<dbReference type="SMART" id="SM00228">
    <property type="entry name" value="PDZ"/>
    <property type="match status" value="1"/>
</dbReference>
<organism evidence="5 6">
    <name type="scientific">Herbidospora galbida</name>
    <dbReference type="NCBI Taxonomy" id="2575442"/>
    <lineage>
        <taxon>Bacteria</taxon>
        <taxon>Bacillati</taxon>
        <taxon>Actinomycetota</taxon>
        <taxon>Actinomycetes</taxon>
        <taxon>Streptosporangiales</taxon>
        <taxon>Streptosporangiaceae</taxon>
        <taxon>Herbidospora</taxon>
    </lineage>
</organism>
<keyword evidence="6" id="KW-1185">Reference proteome</keyword>
<comment type="caution">
    <text evidence="5">The sequence shown here is derived from an EMBL/GenBank/DDBJ whole genome shotgun (WGS) entry which is preliminary data.</text>
</comment>
<dbReference type="InterPro" id="IPR009003">
    <property type="entry name" value="Peptidase_S1_PA"/>
</dbReference>
<evidence type="ECO:0000313" key="5">
    <source>
        <dbReference type="EMBL" id="TKK86394.1"/>
    </source>
</evidence>
<dbReference type="EMBL" id="SZQA01000021">
    <property type="protein sequence ID" value="TKK86394.1"/>
    <property type="molecule type" value="Genomic_DNA"/>
</dbReference>
<dbReference type="GO" id="GO:0004252">
    <property type="term" value="F:serine-type endopeptidase activity"/>
    <property type="evidence" value="ECO:0007669"/>
    <property type="project" value="InterPro"/>
</dbReference>
<evidence type="ECO:0000256" key="2">
    <source>
        <dbReference type="ARBA" id="ARBA00022801"/>
    </source>
</evidence>